<evidence type="ECO:0000256" key="1">
    <source>
        <dbReference type="SAM" id="Phobius"/>
    </source>
</evidence>
<proteinExistence type="predicted"/>
<reference evidence="2 3" key="1">
    <citation type="submission" date="2020-02" db="EMBL/GenBank/DDBJ databases">
        <authorList>
            <person name="Zheng R.K."/>
            <person name="Sun C.M."/>
        </authorList>
    </citation>
    <scope>NUCLEOTIDE SEQUENCE [LARGE SCALE GENOMIC DNA]</scope>
    <source>
        <strain evidence="3">zrk23</strain>
    </source>
</reference>
<feature type="transmembrane region" description="Helical" evidence="1">
    <location>
        <begin position="170"/>
        <end position="198"/>
    </location>
</feature>
<organism evidence="2 3">
    <name type="scientific">Stakelama tenebrarum</name>
    <dbReference type="NCBI Taxonomy" id="2711215"/>
    <lineage>
        <taxon>Bacteria</taxon>
        <taxon>Pseudomonadati</taxon>
        <taxon>Pseudomonadota</taxon>
        <taxon>Alphaproteobacteria</taxon>
        <taxon>Sphingomonadales</taxon>
        <taxon>Sphingomonadaceae</taxon>
        <taxon>Stakelama</taxon>
    </lineage>
</organism>
<dbReference type="EMBL" id="CP049109">
    <property type="protein sequence ID" value="QIG79121.1"/>
    <property type="molecule type" value="Genomic_DNA"/>
</dbReference>
<sequence length="244" mass="25899">MTSDFPAIIADARTMWRGNRDLLLRVAGVFFFLPALALRLFVQPDMVEDVTLEQAFDATMEWAASNAHWLLAAQAVELYGSALVLLLLLDRGHPTLGEAMARTSRLLPSFLLLWLLTSLLSTIGTIAFILPGIYLIGRTFVVGAALMAEPEKGPGAAFATGIRATRGGRAWLLFLGVALWWLASAMGSALAVDVALLLDSLGAGPIGAAAGEMLSALVSAAMTLVIVLAQAAAYRRFAESKQGI</sequence>
<dbReference type="KEGG" id="spzr:G5C33_04515"/>
<feature type="transmembrane region" description="Helical" evidence="1">
    <location>
        <begin position="22"/>
        <end position="42"/>
    </location>
</feature>
<feature type="transmembrane region" description="Helical" evidence="1">
    <location>
        <begin position="213"/>
        <end position="234"/>
    </location>
</feature>
<keyword evidence="1" id="KW-0472">Membrane</keyword>
<dbReference type="Proteomes" id="UP000501568">
    <property type="component" value="Chromosome"/>
</dbReference>
<evidence type="ECO:0008006" key="4">
    <source>
        <dbReference type="Google" id="ProtNLM"/>
    </source>
</evidence>
<dbReference type="RefSeq" id="WP_165326122.1">
    <property type="nucleotide sequence ID" value="NZ_CP049109.1"/>
</dbReference>
<gene>
    <name evidence="2" type="ORF">G5C33_04515</name>
</gene>
<evidence type="ECO:0000313" key="2">
    <source>
        <dbReference type="EMBL" id="QIG79121.1"/>
    </source>
</evidence>
<protein>
    <recommendedName>
        <fullName evidence="4">Glycerophosphoryl diester phosphodiesterase membrane domain-containing protein</fullName>
    </recommendedName>
</protein>
<name>A0A6G6Y2Q1_9SPHN</name>
<accession>A0A6G6Y2Q1</accession>
<keyword evidence="1" id="KW-1133">Transmembrane helix</keyword>
<feature type="transmembrane region" description="Helical" evidence="1">
    <location>
        <begin position="110"/>
        <end position="127"/>
    </location>
</feature>
<evidence type="ECO:0000313" key="3">
    <source>
        <dbReference type="Proteomes" id="UP000501568"/>
    </source>
</evidence>
<dbReference type="AlphaFoldDB" id="A0A6G6Y2Q1"/>
<keyword evidence="1" id="KW-0812">Transmembrane</keyword>
<keyword evidence="3" id="KW-1185">Reference proteome</keyword>